<dbReference type="GO" id="GO:0003677">
    <property type="term" value="F:DNA binding"/>
    <property type="evidence" value="ECO:0007669"/>
    <property type="project" value="UniProtKB-KW"/>
</dbReference>
<dbReference type="PANTHER" id="PTHR42756">
    <property type="entry name" value="TRANSCRIPTIONAL REGULATOR, MARR"/>
    <property type="match status" value="1"/>
</dbReference>
<gene>
    <name evidence="5" type="ORF">SUBVAR_06381</name>
</gene>
<evidence type="ECO:0000256" key="3">
    <source>
        <dbReference type="ARBA" id="ARBA00023163"/>
    </source>
</evidence>
<evidence type="ECO:0000313" key="5">
    <source>
        <dbReference type="EMBL" id="EFB75260.1"/>
    </source>
</evidence>
<evidence type="ECO:0000259" key="4">
    <source>
        <dbReference type="PROSITE" id="PS50995"/>
    </source>
</evidence>
<dbReference type="Gene3D" id="1.10.10.10">
    <property type="entry name" value="Winged helix-like DNA-binding domain superfamily/Winged helix DNA-binding domain"/>
    <property type="match status" value="1"/>
</dbReference>
<dbReference type="STRING" id="411471.SUBVAR_06381"/>
<dbReference type="PANTHER" id="PTHR42756:SF1">
    <property type="entry name" value="TRANSCRIPTIONAL REPRESSOR OF EMRAB OPERON"/>
    <property type="match status" value="1"/>
</dbReference>
<dbReference type="InterPro" id="IPR000835">
    <property type="entry name" value="HTH_MarR-typ"/>
</dbReference>
<name>D1PPR4_9FIRM</name>
<dbReference type="SMART" id="SM00347">
    <property type="entry name" value="HTH_MARR"/>
    <property type="match status" value="1"/>
</dbReference>
<dbReference type="EMBL" id="ACBY02000029">
    <property type="protein sequence ID" value="EFB75260.1"/>
    <property type="molecule type" value="Genomic_DNA"/>
</dbReference>
<dbReference type="GO" id="GO:0003700">
    <property type="term" value="F:DNA-binding transcription factor activity"/>
    <property type="evidence" value="ECO:0007669"/>
    <property type="project" value="InterPro"/>
</dbReference>
<evidence type="ECO:0000313" key="6">
    <source>
        <dbReference type="Proteomes" id="UP000003438"/>
    </source>
</evidence>
<protein>
    <submittedName>
        <fullName evidence="5">Transcriptional regulator, MarR family</fullName>
    </submittedName>
</protein>
<evidence type="ECO:0000256" key="1">
    <source>
        <dbReference type="ARBA" id="ARBA00023015"/>
    </source>
</evidence>
<sequence length="146" mass="16436">MESLHYLLMKTNALFHKRVMSEMGKIGLTPGQPKVLEYLIRYGEADQKTIAAYCEIEPATVGSILSRMEEGGLILRRQKAGNRRSLYVSLTEKGREDAQRVETAFRAVEEEAAGELSPAEQQTLQELLSRLYANLQSNSQKEKESS</sequence>
<dbReference type="HOGENOM" id="CLU_083287_18_7_9"/>
<dbReference type="InterPro" id="IPR023187">
    <property type="entry name" value="Tscrpt_reg_MarR-type_CS"/>
</dbReference>
<keyword evidence="2" id="KW-0238">DNA-binding</keyword>
<feature type="domain" description="HTH marR-type" evidence="4">
    <location>
        <begin position="1"/>
        <end position="133"/>
    </location>
</feature>
<dbReference type="PROSITE" id="PS50995">
    <property type="entry name" value="HTH_MARR_2"/>
    <property type="match status" value="1"/>
</dbReference>
<dbReference type="PROSITE" id="PS01117">
    <property type="entry name" value="HTH_MARR_1"/>
    <property type="match status" value="1"/>
</dbReference>
<organism evidence="5 6">
    <name type="scientific">Subdoligranulum variabile DSM 15176</name>
    <dbReference type="NCBI Taxonomy" id="411471"/>
    <lineage>
        <taxon>Bacteria</taxon>
        <taxon>Bacillati</taxon>
        <taxon>Bacillota</taxon>
        <taxon>Clostridia</taxon>
        <taxon>Eubacteriales</taxon>
        <taxon>Oscillospiraceae</taxon>
        <taxon>Subdoligranulum</taxon>
    </lineage>
</organism>
<dbReference type="RefSeq" id="WP_007047744.1">
    <property type="nucleotide sequence ID" value="NZ_GG704769.1"/>
</dbReference>
<proteinExistence type="predicted"/>
<dbReference type="SUPFAM" id="SSF46785">
    <property type="entry name" value="Winged helix' DNA-binding domain"/>
    <property type="match status" value="1"/>
</dbReference>
<dbReference type="AlphaFoldDB" id="D1PPR4"/>
<keyword evidence="3" id="KW-0804">Transcription</keyword>
<dbReference type="InterPro" id="IPR036388">
    <property type="entry name" value="WH-like_DNA-bd_sf"/>
</dbReference>
<keyword evidence="1" id="KW-0805">Transcription regulation</keyword>
<dbReference type="InterPro" id="IPR036390">
    <property type="entry name" value="WH_DNA-bd_sf"/>
</dbReference>
<accession>D1PPR4</accession>
<keyword evidence="6" id="KW-1185">Reference proteome</keyword>
<reference evidence="5" key="1">
    <citation type="submission" date="2009-12" db="EMBL/GenBank/DDBJ databases">
        <authorList>
            <person name="Weinstock G."/>
            <person name="Sodergren E."/>
            <person name="Clifton S."/>
            <person name="Fulton L."/>
            <person name="Fulton B."/>
            <person name="Courtney L."/>
            <person name="Fronick C."/>
            <person name="Harrison M."/>
            <person name="Strong C."/>
            <person name="Farmer C."/>
            <person name="Delahaunty K."/>
            <person name="Markovic C."/>
            <person name="Hall O."/>
            <person name="Minx P."/>
            <person name="Tomlinson C."/>
            <person name="Mitreva M."/>
            <person name="Nelson J."/>
            <person name="Hou S."/>
            <person name="Wollam A."/>
            <person name="Pepin K.H."/>
            <person name="Johnson M."/>
            <person name="Bhonagiri V."/>
            <person name="Nash W.E."/>
            <person name="Warren W."/>
            <person name="Chinwalla A."/>
            <person name="Mardis E.R."/>
            <person name="Wilson R.K."/>
        </authorList>
    </citation>
    <scope>NUCLEOTIDE SEQUENCE [LARGE SCALE GENOMIC DNA]</scope>
    <source>
        <strain evidence="5">DSM 15176</strain>
    </source>
</reference>
<evidence type="ECO:0000256" key="2">
    <source>
        <dbReference type="ARBA" id="ARBA00023125"/>
    </source>
</evidence>
<dbReference type="Proteomes" id="UP000003438">
    <property type="component" value="Unassembled WGS sequence"/>
</dbReference>
<dbReference type="Pfam" id="PF01047">
    <property type="entry name" value="MarR"/>
    <property type="match status" value="1"/>
</dbReference>
<dbReference type="eggNOG" id="COG1846">
    <property type="taxonomic scope" value="Bacteria"/>
</dbReference>
<comment type="caution">
    <text evidence="5">The sequence shown here is derived from an EMBL/GenBank/DDBJ whole genome shotgun (WGS) entry which is preliminary data.</text>
</comment>
<dbReference type="PRINTS" id="PR00598">
    <property type="entry name" value="HTHMARR"/>
</dbReference>